<dbReference type="InterPro" id="IPR011009">
    <property type="entry name" value="Kinase-like_dom_sf"/>
</dbReference>
<keyword evidence="9" id="KW-0677">Repeat</keyword>
<keyword evidence="13" id="KW-1133">Transmembrane helix</keyword>
<dbReference type="Gene3D" id="1.10.510.10">
    <property type="entry name" value="Transferase(Phosphotransferase) domain 1"/>
    <property type="match status" value="1"/>
</dbReference>
<keyword evidence="14" id="KW-0472">Membrane</keyword>
<evidence type="ECO:0000256" key="16">
    <source>
        <dbReference type="ARBA" id="ARBA00023180"/>
    </source>
</evidence>
<evidence type="ECO:0000256" key="3">
    <source>
        <dbReference type="ARBA" id="ARBA00012513"/>
    </source>
</evidence>
<dbReference type="InterPro" id="IPR008271">
    <property type="entry name" value="Ser/Thr_kinase_AS"/>
</dbReference>
<evidence type="ECO:0000256" key="1">
    <source>
        <dbReference type="ARBA" id="ARBA00004167"/>
    </source>
</evidence>
<evidence type="ECO:0000313" key="22">
    <source>
        <dbReference type="EMBL" id="SPD33375.1"/>
    </source>
</evidence>
<dbReference type="Gene3D" id="3.30.200.20">
    <property type="entry name" value="Phosphorylase Kinase, domain 1"/>
    <property type="match status" value="1"/>
</dbReference>
<comment type="subcellular location">
    <subcellularLocation>
        <location evidence="1">Membrane</location>
        <topology evidence="1">Single-pass membrane protein</topology>
    </subcellularLocation>
</comment>
<evidence type="ECO:0000259" key="21">
    <source>
        <dbReference type="PROSITE" id="PS50011"/>
    </source>
</evidence>
<dbReference type="PROSITE" id="PS00107">
    <property type="entry name" value="PROTEIN_KINASE_ATP"/>
    <property type="match status" value="1"/>
</dbReference>
<dbReference type="PROSITE" id="PS00108">
    <property type="entry name" value="PROTEIN_KINASE_ST"/>
    <property type="match status" value="1"/>
</dbReference>
<evidence type="ECO:0000256" key="11">
    <source>
        <dbReference type="ARBA" id="ARBA00022777"/>
    </source>
</evidence>
<dbReference type="InterPro" id="IPR050647">
    <property type="entry name" value="Plant_LRR-RLKs"/>
</dbReference>
<dbReference type="FunFam" id="3.80.10.10:FF:000234">
    <property type="entry name" value="Probable inactive receptor kinase RLK902"/>
    <property type="match status" value="1"/>
</dbReference>
<evidence type="ECO:0000256" key="19">
    <source>
        <dbReference type="PROSITE-ProRule" id="PRU10141"/>
    </source>
</evidence>
<dbReference type="FunFam" id="3.80.10.10:FF:000453">
    <property type="entry name" value="Leucine-rich receptor-like protein kinase family protein"/>
    <property type="match status" value="1"/>
</dbReference>
<dbReference type="FunFam" id="1.10.510.10:FF:000276">
    <property type="entry name" value="LRR receptor-like serine/threonine-protein kinase RCH1"/>
    <property type="match status" value="1"/>
</dbReference>
<comment type="similarity">
    <text evidence="2">Belongs to the protein kinase superfamily. Ser/Thr protein kinase family.</text>
</comment>
<evidence type="ECO:0000256" key="14">
    <source>
        <dbReference type="ARBA" id="ARBA00023136"/>
    </source>
</evidence>
<evidence type="ECO:0000256" key="10">
    <source>
        <dbReference type="ARBA" id="ARBA00022741"/>
    </source>
</evidence>
<evidence type="ECO:0000256" key="15">
    <source>
        <dbReference type="ARBA" id="ARBA00023170"/>
    </source>
</evidence>
<accession>A0A2N9J9U5</accession>
<protein>
    <recommendedName>
        <fullName evidence="3">non-specific serine/threonine protein kinase</fullName>
        <ecNumber evidence="3">2.7.11.1</ecNumber>
    </recommendedName>
</protein>
<dbReference type="PANTHER" id="PTHR48056">
    <property type="entry name" value="LRR RECEPTOR-LIKE SERINE/THREONINE-PROTEIN KINASE-RELATED"/>
    <property type="match status" value="1"/>
</dbReference>
<keyword evidence="10 19" id="KW-0547">Nucleotide-binding</keyword>
<dbReference type="EMBL" id="OIVN01006450">
    <property type="protein sequence ID" value="SPD33375.1"/>
    <property type="molecule type" value="Genomic_DNA"/>
</dbReference>
<keyword evidence="15" id="KW-0675">Receptor</keyword>
<sequence length="997" mass="110292">MFSTQFFQQWFFLFFLSCLIPFSKSNELDSLLKFKSALQNPNTNVFSSWTQTISICNFTGIACNSNGLVTEINLPQQKLSGILPFDSICALESLEKLSLESNSLYGSIAEDLKNCTSLQYLDMGWNSFSGKVPDLSTLRKLKLLNLNNSGFSGPFPWRSLENLTSLSFLSLGDNFFETSPFPMEVLKLENLYWLYLSNCSLKGQIPVGLGNLTPLINLELADNQLSGELPGDIGKLKNLQQLELYTNSLTGKLPVGFGNLTSLQNLDMSRNNLQGNISELKFLTNLVSLQLFQNQFTGEIPEELGEFKNLVEFSLYRNKFTGPLPQKLGTWGDFLYIDVSENLLTGSIPPDMCKNGKMFDLLLLQNRFTGGIPENYAHCLSLKRLRVNNNSLSGVVPAGIWSVPSLTIIDLSMNQFEGPVAPNVGKANSLAQLFLANNRFSGELPVTVSEASSLVSIKLSSNQFSGQIPETIGGLKKLNSIYLDDNMFSGHIPDSLGSCVSLSVINLSGNSISGNIPASLGYVPTLNSLNLSNNKLSGDIPNSLSSLRLSILDLSNNQLIGQIPESLSILAFNTSFNGNPGLCSDNFKHFQPCSSRSSPRNQIGTLVACFIAGPVVVLVALTCFLCVKLRQNNLDHPLKPSSWDMKPYHILSFTEKEIIDSIKKENQIGKGGSGNVYKVVLTDGKELAVKHIWISDLGDRKNFRSSSAILTKRNFRSAEYEAEVATLSSVRHVNVVKLFCSITSEDSNLLVYEYLPNGSLWDRLHTCKKKEMGWEVRYEVALGAARGLEYLHHGCDRPVIHRDVKSSNILLDEDWKPRIADFGLAKIVHPDGGDWTHVIAGTLGYMAPEYAYTYKVNEKSDVYSFGVVLMELVTGKKPIEPEFGENKDIVYWVRCKINSKESVLDLVDSTISEALKEDAMKVLRIAVHCTAKLPSLRPSMRVVVQMLEEAEPCILTKITVHKECQNSPNESLKNTGQGKIGALEFESKFTEKSGAML</sequence>
<dbReference type="Pfam" id="PF00560">
    <property type="entry name" value="LRR_1"/>
    <property type="match status" value="5"/>
</dbReference>
<keyword evidence="6" id="KW-0808">Transferase</keyword>
<proteinExistence type="inferred from homology"/>
<organism evidence="22">
    <name type="scientific">Fagus sylvatica</name>
    <name type="common">Beechnut</name>
    <dbReference type="NCBI Taxonomy" id="28930"/>
    <lineage>
        <taxon>Eukaryota</taxon>
        <taxon>Viridiplantae</taxon>
        <taxon>Streptophyta</taxon>
        <taxon>Embryophyta</taxon>
        <taxon>Tracheophyta</taxon>
        <taxon>Spermatophyta</taxon>
        <taxon>Magnoliopsida</taxon>
        <taxon>eudicotyledons</taxon>
        <taxon>Gunneridae</taxon>
        <taxon>Pentapetalae</taxon>
        <taxon>rosids</taxon>
        <taxon>fabids</taxon>
        <taxon>Fagales</taxon>
        <taxon>Fagaceae</taxon>
        <taxon>Fagus</taxon>
    </lineage>
</organism>
<evidence type="ECO:0000256" key="9">
    <source>
        <dbReference type="ARBA" id="ARBA00022737"/>
    </source>
</evidence>
<evidence type="ECO:0000256" key="12">
    <source>
        <dbReference type="ARBA" id="ARBA00022840"/>
    </source>
</evidence>
<dbReference type="GO" id="GO:0033612">
    <property type="term" value="F:receptor serine/threonine kinase binding"/>
    <property type="evidence" value="ECO:0007669"/>
    <property type="project" value="TreeGrafter"/>
</dbReference>
<comment type="catalytic activity">
    <reaction evidence="18">
        <text>L-seryl-[protein] + ATP = O-phospho-L-seryl-[protein] + ADP + H(+)</text>
        <dbReference type="Rhea" id="RHEA:17989"/>
        <dbReference type="Rhea" id="RHEA-COMP:9863"/>
        <dbReference type="Rhea" id="RHEA-COMP:11604"/>
        <dbReference type="ChEBI" id="CHEBI:15378"/>
        <dbReference type="ChEBI" id="CHEBI:29999"/>
        <dbReference type="ChEBI" id="CHEBI:30616"/>
        <dbReference type="ChEBI" id="CHEBI:83421"/>
        <dbReference type="ChEBI" id="CHEBI:456216"/>
        <dbReference type="EC" id="2.7.11.1"/>
    </reaction>
</comment>
<dbReference type="Pfam" id="PF08263">
    <property type="entry name" value="LRRNT_2"/>
    <property type="match status" value="1"/>
</dbReference>
<dbReference type="GO" id="GO:0005524">
    <property type="term" value="F:ATP binding"/>
    <property type="evidence" value="ECO:0007669"/>
    <property type="project" value="UniProtKB-UniRule"/>
</dbReference>
<dbReference type="Pfam" id="PF00069">
    <property type="entry name" value="Pkinase"/>
    <property type="match status" value="1"/>
</dbReference>
<dbReference type="GO" id="GO:0004674">
    <property type="term" value="F:protein serine/threonine kinase activity"/>
    <property type="evidence" value="ECO:0007669"/>
    <property type="project" value="UniProtKB-KW"/>
</dbReference>
<dbReference type="GO" id="GO:0001653">
    <property type="term" value="F:peptide receptor activity"/>
    <property type="evidence" value="ECO:0007669"/>
    <property type="project" value="UniProtKB-ARBA"/>
</dbReference>
<dbReference type="GO" id="GO:0009791">
    <property type="term" value="P:post-embryonic development"/>
    <property type="evidence" value="ECO:0007669"/>
    <property type="project" value="UniProtKB-ARBA"/>
</dbReference>
<evidence type="ECO:0000256" key="5">
    <source>
        <dbReference type="ARBA" id="ARBA00022614"/>
    </source>
</evidence>
<evidence type="ECO:0000256" key="2">
    <source>
        <dbReference type="ARBA" id="ARBA00008684"/>
    </source>
</evidence>
<feature type="binding site" evidence="19">
    <location>
        <position position="690"/>
    </location>
    <ligand>
        <name>ATP</name>
        <dbReference type="ChEBI" id="CHEBI:30616"/>
    </ligand>
</feature>
<dbReference type="FunFam" id="3.80.10.10:FF:000233">
    <property type="entry name" value="Leucine-rich repeat receptor-like protein kinase TDR"/>
    <property type="match status" value="1"/>
</dbReference>
<dbReference type="EC" id="2.7.11.1" evidence="3"/>
<dbReference type="GO" id="GO:0016020">
    <property type="term" value="C:membrane"/>
    <property type="evidence" value="ECO:0007669"/>
    <property type="project" value="UniProtKB-SubCell"/>
</dbReference>
<dbReference type="GO" id="GO:0006952">
    <property type="term" value="P:defense response"/>
    <property type="evidence" value="ECO:0007669"/>
    <property type="project" value="UniProtKB-ARBA"/>
</dbReference>
<dbReference type="PANTHER" id="PTHR48056:SF41">
    <property type="entry name" value="RECEPTOR-LIKE PROTEIN KINASE HAIKU2"/>
    <property type="match status" value="1"/>
</dbReference>
<feature type="domain" description="Protein kinase" evidence="21">
    <location>
        <begin position="662"/>
        <end position="954"/>
    </location>
</feature>
<dbReference type="InterPro" id="IPR013210">
    <property type="entry name" value="LRR_N_plant-typ"/>
</dbReference>
<keyword evidence="5" id="KW-0433">Leucine-rich repeat</keyword>
<dbReference type="PROSITE" id="PS51450">
    <property type="entry name" value="LRR"/>
    <property type="match status" value="2"/>
</dbReference>
<comment type="catalytic activity">
    <reaction evidence="17">
        <text>L-threonyl-[protein] + ATP = O-phospho-L-threonyl-[protein] + ADP + H(+)</text>
        <dbReference type="Rhea" id="RHEA:46608"/>
        <dbReference type="Rhea" id="RHEA-COMP:11060"/>
        <dbReference type="Rhea" id="RHEA-COMP:11605"/>
        <dbReference type="ChEBI" id="CHEBI:15378"/>
        <dbReference type="ChEBI" id="CHEBI:30013"/>
        <dbReference type="ChEBI" id="CHEBI:30616"/>
        <dbReference type="ChEBI" id="CHEBI:61977"/>
        <dbReference type="ChEBI" id="CHEBI:456216"/>
        <dbReference type="EC" id="2.7.11.1"/>
    </reaction>
</comment>
<dbReference type="Gene3D" id="3.80.10.10">
    <property type="entry name" value="Ribonuclease Inhibitor"/>
    <property type="match status" value="4"/>
</dbReference>
<name>A0A2N9J9U5_FAGSY</name>
<dbReference type="InterPro" id="IPR000719">
    <property type="entry name" value="Prot_kinase_dom"/>
</dbReference>
<dbReference type="FunFam" id="3.30.200.20:FF:000540">
    <property type="entry name" value="Receptor-like protein kinase HAIKU2"/>
    <property type="match status" value="1"/>
</dbReference>
<evidence type="ECO:0000256" key="13">
    <source>
        <dbReference type="ARBA" id="ARBA00022989"/>
    </source>
</evidence>
<keyword evidence="11" id="KW-0418">Kinase</keyword>
<dbReference type="SUPFAM" id="SSF52058">
    <property type="entry name" value="L domain-like"/>
    <property type="match status" value="3"/>
</dbReference>
<evidence type="ECO:0000256" key="18">
    <source>
        <dbReference type="ARBA" id="ARBA00048679"/>
    </source>
</evidence>
<feature type="chain" id="PRO_5014906098" description="non-specific serine/threonine protein kinase" evidence="20">
    <location>
        <begin position="26"/>
        <end position="997"/>
    </location>
</feature>
<evidence type="ECO:0000256" key="8">
    <source>
        <dbReference type="ARBA" id="ARBA00022729"/>
    </source>
</evidence>
<dbReference type="SMART" id="SM00220">
    <property type="entry name" value="S_TKc"/>
    <property type="match status" value="1"/>
</dbReference>
<dbReference type="SUPFAM" id="SSF56112">
    <property type="entry name" value="Protein kinase-like (PK-like)"/>
    <property type="match status" value="1"/>
</dbReference>
<dbReference type="Pfam" id="PF13855">
    <property type="entry name" value="LRR_8"/>
    <property type="match status" value="1"/>
</dbReference>
<dbReference type="InterPro" id="IPR001611">
    <property type="entry name" value="Leu-rich_rpt"/>
</dbReference>
<keyword evidence="8 20" id="KW-0732">Signal</keyword>
<gene>
    <name evidence="22" type="ORF">FSB_LOCUS61257</name>
</gene>
<keyword evidence="7" id="KW-0812">Transmembrane</keyword>
<evidence type="ECO:0000256" key="6">
    <source>
        <dbReference type="ARBA" id="ARBA00022679"/>
    </source>
</evidence>
<keyword evidence="4" id="KW-0723">Serine/threonine-protein kinase</keyword>
<dbReference type="GO" id="GO:0051707">
    <property type="term" value="P:response to other organism"/>
    <property type="evidence" value="ECO:0007669"/>
    <property type="project" value="UniProtKB-ARBA"/>
</dbReference>
<keyword evidence="12 19" id="KW-0067">ATP-binding</keyword>
<evidence type="ECO:0000256" key="7">
    <source>
        <dbReference type="ARBA" id="ARBA00022692"/>
    </source>
</evidence>
<dbReference type="AlphaFoldDB" id="A0A2N9J9U5"/>
<reference evidence="22" key="1">
    <citation type="submission" date="2018-02" db="EMBL/GenBank/DDBJ databases">
        <authorList>
            <person name="Cohen D.B."/>
            <person name="Kent A.D."/>
        </authorList>
    </citation>
    <scope>NUCLEOTIDE SEQUENCE</scope>
</reference>
<keyword evidence="16" id="KW-0325">Glycoprotein</keyword>
<evidence type="ECO:0000256" key="17">
    <source>
        <dbReference type="ARBA" id="ARBA00047899"/>
    </source>
</evidence>
<evidence type="ECO:0000256" key="20">
    <source>
        <dbReference type="SAM" id="SignalP"/>
    </source>
</evidence>
<dbReference type="InterPro" id="IPR017441">
    <property type="entry name" value="Protein_kinase_ATP_BS"/>
</dbReference>
<feature type="signal peptide" evidence="20">
    <location>
        <begin position="1"/>
        <end position="25"/>
    </location>
</feature>
<dbReference type="InterPro" id="IPR032675">
    <property type="entry name" value="LRR_dom_sf"/>
</dbReference>
<dbReference type="PROSITE" id="PS50011">
    <property type="entry name" value="PROTEIN_KINASE_DOM"/>
    <property type="match status" value="1"/>
</dbReference>
<evidence type="ECO:0000256" key="4">
    <source>
        <dbReference type="ARBA" id="ARBA00022527"/>
    </source>
</evidence>